<evidence type="ECO:0000313" key="1">
    <source>
        <dbReference type="EMBL" id="KAG0303911.1"/>
    </source>
</evidence>
<protein>
    <submittedName>
        <fullName evidence="1">Uncharacterized protein</fullName>
    </submittedName>
</protein>
<feature type="non-terminal residue" evidence="1">
    <location>
        <position position="123"/>
    </location>
</feature>
<dbReference type="AlphaFoldDB" id="A0A9P6UHX5"/>
<evidence type="ECO:0000313" key="2">
    <source>
        <dbReference type="Proteomes" id="UP000823405"/>
    </source>
</evidence>
<accession>A0A9P6UHX5</accession>
<proteinExistence type="predicted"/>
<name>A0A9P6UHX5_9FUNG</name>
<comment type="caution">
    <text evidence="1">The sequence shown here is derived from an EMBL/GenBank/DDBJ whole genome shotgun (WGS) entry which is preliminary data.</text>
</comment>
<sequence length="123" mass="13571">MLEEFLVVLAPSQYVCLFDEKTIASVAPKSTPQVSAVEHWLDQVVSEDKAQKHCFSVGFNAKGFAASMGLGLGSEPQLPVPLMAFMKQVLHPELSAATRLKDEAMARAKMDGRMVWKRTVLCF</sequence>
<dbReference type="Proteomes" id="UP000823405">
    <property type="component" value="Unassembled WGS sequence"/>
</dbReference>
<keyword evidence="2" id="KW-1185">Reference proteome</keyword>
<reference evidence="1" key="1">
    <citation type="journal article" date="2020" name="Fungal Divers.">
        <title>Resolving the Mortierellaceae phylogeny through synthesis of multi-gene phylogenetics and phylogenomics.</title>
        <authorList>
            <person name="Vandepol N."/>
            <person name="Liber J."/>
            <person name="Desiro A."/>
            <person name="Na H."/>
            <person name="Kennedy M."/>
            <person name="Barry K."/>
            <person name="Grigoriev I.V."/>
            <person name="Miller A.N."/>
            <person name="O'Donnell K."/>
            <person name="Stajich J.E."/>
            <person name="Bonito G."/>
        </authorList>
    </citation>
    <scope>NUCLEOTIDE SEQUENCE</scope>
    <source>
        <strain evidence="1">NVP60</strain>
    </source>
</reference>
<gene>
    <name evidence="1" type="ORF">BGZ97_001693</name>
</gene>
<dbReference type="EMBL" id="JAAAIN010001354">
    <property type="protein sequence ID" value="KAG0303911.1"/>
    <property type="molecule type" value="Genomic_DNA"/>
</dbReference>
<organism evidence="1 2">
    <name type="scientific">Linnemannia gamsii</name>
    <dbReference type="NCBI Taxonomy" id="64522"/>
    <lineage>
        <taxon>Eukaryota</taxon>
        <taxon>Fungi</taxon>
        <taxon>Fungi incertae sedis</taxon>
        <taxon>Mucoromycota</taxon>
        <taxon>Mortierellomycotina</taxon>
        <taxon>Mortierellomycetes</taxon>
        <taxon>Mortierellales</taxon>
        <taxon>Mortierellaceae</taxon>
        <taxon>Linnemannia</taxon>
    </lineage>
</organism>